<dbReference type="PANTHER" id="PTHR35340:SF5">
    <property type="entry name" value="ASST-DOMAIN-CONTAINING PROTEIN"/>
    <property type="match status" value="1"/>
</dbReference>
<dbReference type="EMBL" id="JAPDRN010000031">
    <property type="protein sequence ID" value="KAJ9636053.1"/>
    <property type="molecule type" value="Genomic_DNA"/>
</dbReference>
<comment type="caution">
    <text evidence="3">The sequence shown here is derived from an EMBL/GenBank/DDBJ whole genome shotgun (WGS) entry which is preliminary data.</text>
</comment>
<keyword evidence="2" id="KW-0732">Signal</keyword>
<feature type="signal peptide" evidence="2">
    <location>
        <begin position="1"/>
        <end position="19"/>
    </location>
</feature>
<dbReference type="Proteomes" id="UP001172681">
    <property type="component" value="Unassembled WGS sequence"/>
</dbReference>
<sequence length="587" mass="65892">MKWLLQFVIPSLMVLAVSSAEQGAFSNNKSYDQGEYGNFVAQQYHSTSIKAPRPNVYEKAGSCPDDGLLVMLSLRGFAVPQAGPMILDSRGSLVWMDANYVQPYNLQVQTYRDEQFLTFWAGDDGVKGHGSGLYYMLDSHYTLRYTLTGGNNLDGDLHEFYLTPNGTALITIYHIVPANLTSVDKPADGWIWDGIFQEIDIETNQVLFSWAASEHLPFTDSQWRPDNLGFTKDSAWDWFHMNSVEKDPKGNYLISSRWMHAIYYIDGGSGQILWTLGGRSNDFEDLSHGRAISFASQHHARWHDKYSSITLFDNSNPGPGQPSSGMWLDLDFENWTVRLRTQYLSKLRMSSSSQGSMQTLPSGNVLVGYGADAQYVEFTRAGDIVCEVRLMPSSQFGTGAAQSYRVAKHAWVGLPLTEPDIVQQNGVIYVSWNGATEVRYWMVEDGTFENATHTDFREAFRVPKEGFETMVFTLGIQREYVRVAGLDLSGNVLGRSRTVLRGKPTGPPDGETEEQDEELLSLKRAQKKLKRLVVVSSTLAGASMLSLLISAGIGAWHLRKYYHYDRVSDGEQKELTIFNPELDTDKP</sequence>
<reference evidence="3" key="1">
    <citation type="submission" date="2022-10" db="EMBL/GenBank/DDBJ databases">
        <title>Culturing micro-colonial fungi from biological soil crusts in the Mojave desert and describing Neophaeococcomyces mojavensis, and introducing the new genera and species Taxawa tesnikishii.</title>
        <authorList>
            <person name="Kurbessoian T."/>
            <person name="Stajich J.E."/>
        </authorList>
    </citation>
    <scope>NUCLEOTIDE SEQUENCE</scope>
    <source>
        <strain evidence="3">TK_35</strain>
    </source>
</reference>
<keyword evidence="1" id="KW-0472">Membrane</keyword>
<proteinExistence type="predicted"/>
<feature type="chain" id="PRO_5041224132" description="ASST-domain-containing protein" evidence="2">
    <location>
        <begin position="20"/>
        <end position="587"/>
    </location>
</feature>
<accession>A0AA39CYE9</accession>
<evidence type="ECO:0000313" key="4">
    <source>
        <dbReference type="Proteomes" id="UP001172681"/>
    </source>
</evidence>
<keyword evidence="4" id="KW-1185">Reference proteome</keyword>
<evidence type="ECO:0008006" key="5">
    <source>
        <dbReference type="Google" id="ProtNLM"/>
    </source>
</evidence>
<evidence type="ECO:0000313" key="3">
    <source>
        <dbReference type="EMBL" id="KAJ9636053.1"/>
    </source>
</evidence>
<dbReference type="Pfam" id="PF14269">
    <property type="entry name" value="Arylsulfotran_2"/>
    <property type="match status" value="1"/>
</dbReference>
<keyword evidence="1" id="KW-0812">Transmembrane</keyword>
<dbReference type="InterPro" id="IPR053143">
    <property type="entry name" value="Arylsulfate_ST"/>
</dbReference>
<evidence type="ECO:0000256" key="1">
    <source>
        <dbReference type="SAM" id="Phobius"/>
    </source>
</evidence>
<evidence type="ECO:0000256" key="2">
    <source>
        <dbReference type="SAM" id="SignalP"/>
    </source>
</evidence>
<name>A0AA39CYE9_9EURO</name>
<protein>
    <recommendedName>
        <fullName evidence="5">ASST-domain-containing protein</fullName>
    </recommendedName>
</protein>
<feature type="transmembrane region" description="Helical" evidence="1">
    <location>
        <begin position="532"/>
        <end position="556"/>
    </location>
</feature>
<gene>
    <name evidence="3" type="ORF">H2204_005550</name>
</gene>
<dbReference type="InterPro" id="IPR039535">
    <property type="entry name" value="ASST-like"/>
</dbReference>
<organism evidence="3 4">
    <name type="scientific">Knufia peltigerae</name>
    <dbReference type="NCBI Taxonomy" id="1002370"/>
    <lineage>
        <taxon>Eukaryota</taxon>
        <taxon>Fungi</taxon>
        <taxon>Dikarya</taxon>
        <taxon>Ascomycota</taxon>
        <taxon>Pezizomycotina</taxon>
        <taxon>Eurotiomycetes</taxon>
        <taxon>Chaetothyriomycetidae</taxon>
        <taxon>Chaetothyriales</taxon>
        <taxon>Trichomeriaceae</taxon>
        <taxon>Knufia</taxon>
    </lineage>
</organism>
<dbReference type="PANTHER" id="PTHR35340">
    <property type="entry name" value="PQQ ENZYME REPEAT PROTEIN-RELATED"/>
    <property type="match status" value="1"/>
</dbReference>
<dbReference type="AlphaFoldDB" id="A0AA39CYE9"/>
<keyword evidence="1" id="KW-1133">Transmembrane helix</keyword>